<evidence type="ECO:0000313" key="2">
    <source>
        <dbReference type="EMBL" id="KAG0496689.1"/>
    </source>
</evidence>
<dbReference type="Proteomes" id="UP000636800">
    <property type="component" value="Chromosome 1"/>
</dbReference>
<protein>
    <submittedName>
        <fullName evidence="2">Uncharacterized protein</fullName>
    </submittedName>
</protein>
<feature type="compositionally biased region" description="Polar residues" evidence="1">
    <location>
        <begin position="94"/>
        <end position="103"/>
    </location>
</feature>
<evidence type="ECO:0000256" key="1">
    <source>
        <dbReference type="SAM" id="MobiDB-lite"/>
    </source>
</evidence>
<feature type="region of interest" description="Disordered" evidence="1">
    <location>
        <begin position="65"/>
        <end position="103"/>
    </location>
</feature>
<sequence length="151" mass="16275">MAVYLLQRKSYDRGSFTGGVAEGDILPFPCCHVVVSMRHKECTISTAETVSILPSQKAISCSSVDEKAGVGRKPPNTWRRSPADAAMVPKRPNGRTQRGTNNESGEKWILMEITIGTGLIRAWAIAMQTVVGDGRLHGQIGITGLGGFCCR</sequence>
<comment type="caution">
    <text evidence="2">The sequence shown here is derived from an EMBL/GenBank/DDBJ whole genome shotgun (WGS) entry which is preliminary data.</text>
</comment>
<keyword evidence="3" id="KW-1185">Reference proteome</keyword>
<gene>
    <name evidence="2" type="ORF">HPP92_001380</name>
</gene>
<dbReference type="EMBL" id="JADCNL010000001">
    <property type="protein sequence ID" value="KAG0496689.1"/>
    <property type="molecule type" value="Genomic_DNA"/>
</dbReference>
<evidence type="ECO:0000313" key="3">
    <source>
        <dbReference type="Proteomes" id="UP000636800"/>
    </source>
</evidence>
<accession>A0A835VDH7</accession>
<organism evidence="2 3">
    <name type="scientific">Vanilla planifolia</name>
    <name type="common">Vanilla</name>
    <dbReference type="NCBI Taxonomy" id="51239"/>
    <lineage>
        <taxon>Eukaryota</taxon>
        <taxon>Viridiplantae</taxon>
        <taxon>Streptophyta</taxon>
        <taxon>Embryophyta</taxon>
        <taxon>Tracheophyta</taxon>
        <taxon>Spermatophyta</taxon>
        <taxon>Magnoliopsida</taxon>
        <taxon>Liliopsida</taxon>
        <taxon>Asparagales</taxon>
        <taxon>Orchidaceae</taxon>
        <taxon>Vanilloideae</taxon>
        <taxon>Vanilleae</taxon>
        <taxon>Vanilla</taxon>
    </lineage>
</organism>
<dbReference type="AlphaFoldDB" id="A0A835VDH7"/>
<proteinExistence type="predicted"/>
<name>A0A835VDH7_VANPL</name>
<reference evidence="2 3" key="1">
    <citation type="journal article" date="2020" name="Nat. Food">
        <title>A phased Vanilla planifolia genome enables genetic improvement of flavour and production.</title>
        <authorList>
            <person name="Hasing T."/>
            <person name="Tang H."/>
            <person name="Brym M."/>
            <person name="Khazi F."/>
            <person name="Huang T."/>
            <person name="Chambers A.H."/>
        </authorList>
    </citation>
    <scope>NUCLEOTIDE SEQUENCE [LARGE SCALE GENOMIC DNA]</scope>
    <source>
        <tissue evidence="2">Leaf</tissue>
    </source>
</reference>